<feature type="region of interest" description="Disordered" evidence="1">
    <location>
        <begin position="339"/>
        <end position="378"/>
    </location>
</feature>
<reference evidence="2" key="3">
    <citation type="submission" date="2025-09" db="UniProtKB">
        <authorList>
            <consortium name="Ensembl"/>
        </authorList>
    </citation>
    <scope>IDENTIFICATION</scope>
</reference>
<dbReference type="Proteomes" id="UP000694547">
    <property type="component" value="Chromosome 7"/>
</dbReference>
<evidence type="ECO:0000313" key="2">
    <source>
        <dbReference type="Ensembl" id="ENSPEMP00000012998.2"/>
    </source>
</evidence>
<dbReference type="GeneTree" id="ENSGT00520000058142"/>
<reference evidence="2" key="2">
    <citation type="submission" date="2025-08" db="UniProtKB">
        <authorList>
            <consortium name="Ensembl"/>
        </authorList>
    </citation>
    <scope>IDENTIFICATION</scope>
</reference>
<name>A0A8C8TLI8_PERMB</name>
<reference evidence="2 3" key="1">
    <citation type="submission" date="2018-10" db="EMBL/GenBank/DDBJ databases">
        <title>Improved assembly of the deer mouse Peromyscus maniculatus genome.</title>
        <authorList>
            <person name="Lassance J.-M."/>
            <person name="Hoekstra H.E."/>
        </authorList>
    </citation>
    <scope>NUCLEOTIDE SEQUENCE [LARGE SCALE GENOMIC DNA]</scope>
</reference>
<dbReference type="AlphaFoldDB" id="A0A8C8TLI8"/>
<evidence type="ECO:0000313" key="3">
    <source>
        <dbReference type="Proteomes" id="UP000694547"/>
    </source>
</evidence>
<proteinExistence type="predicted"/>
<organism evidence="2 3">
    <name type="scientific">Peromyscus maniculatus bairdii</name>
    <name type="common">Prairie deer mouse</name>
    <dbReference type="NCBI Taxonomy" id="230844"/>
    <lineage>
        <taxon>Eukaryota</taxon>
        <taxon>Metazoa</taxon>
        <taxon>Chordata</taxon>
        <taxon>Craniata</taxon>
        <taxon>Vertebrata</taxon>
        <taxon>Euteleostomi</taxon>
        <taxon>Mammalia</taxon>
        <taxon>Eutheria</taxon>
        <taxon>Euarchontoglires</taxon>
        <taxon>Glires</taxon>
        <taxon>Rodentia</taxon>
        <taxon>Myomorpha</taxon>
        <taxon>Muroidea</taxon>
        <taxon>Cricetidae</taxon>
        <taxon>Neotominae</taxon>
        <taxon>Peromyscus</taxon>
    </lineage>
</organism>
<evidence type="ECO:0000256" key="1">
    <source>
        <dbReference type="SAM" id="MobiDB-lite"/>
    </source>
</evidence>
<feature type="compositionally biased region" description="Polar residues" evidence="1">
    <location>
        <begin position="357"/>
        <end position="378"/>
    </location>
</feature>
<keyword evidence="3" id="KW-1185">Reference proteome</keyword>
<dbReference type="Ensembl" id="ENSPEMT00000017220.2">
    <property type="protein sequence ID" value="ENSPEMP00000012998.2"/>
    <property type="gene ID" value="ENSPEMG00000013164.2"/>
</dbReference>
<sequence length="378" mass="42463">MQLNLLSQDTWRHGHHGAYLGPIERESPLTLRGSPVSHLYYILSPGDRRAYPLDDSSNSIQRQPLAVPMGLEDSAPGVQQQQQQQQPGIALQELEKEEIAPTDVKYRLQLLEEAPLQRESSSIHNQFYKPAWVPVSKTHREWFKPWKMGNVVHGDEPSHPGHIQGRRIAPRGHLNHTEHVNQDQTNTQAPVWSQVLSPGLDKSGQGITQSTQHVAREVAPGWPTTHAHQEPSQAKQGIAITGTKRAAKFDEATASRMSCLPPLKLLSRRVKSKCPPNTPGILQVKFQTDLTGRHFFQDWRAQPQGRYGSHEKPLVPSEDQVNPRLTYMPLFTQRVKLTSPRPMASSMRQILPPLSRENPSGQLQNLASKTEPVENQTA</sequence>
<protein>
    <submittedName>
        <fullName evidence="2">RIKEN cDNA 4931429L15 gene</fullName>
    </submittedName>
</protein>
<accession>A0A8C8TLI8</accession>